<accession>A0A7M1LHX3</accession>
<name>A0A7M1LHX3_9BACT</name>
<dbReference type="EMBL" id="CP063078">
    <property type="protein sequence ID" value="QOQ88192.1"/>
    <property type="molecule type" value="Genomic_DNA"/>
</dbReference>
<dbReference type="AlphaFoldDB" id="A0A7M1LHX3"/>
<keyword evidence="2" id="KW-1185">Reference proteome</keyword>
<reference evidence="1 2" key="1">
    <citation type="submission" date="2020-10" db="EMBL/GenBank/DDBJ databases">
        <title>Campylobacter and Helicobacter PacBio genomes.</title>
        <authorList>
            <person name="Lane C."/>
        </authorList>
    </citation>
    <scope>NUCLEOTIDE SEQUENCE [LARGE SCALE GENOMIC DNA]</scope>
    <source>
        <strain evidence="1 2">2016D-0077</strain>
    </source>
</reference>
<dbReference type="OrthoDB" id="5340209at2"/>
<dbReference type="Proteomes" id="UP000594749">
    <property type="component" value="Chromosome"/>
</dbReference>
<evidence type="ECO:0000313" key="1">
    <source>
        <dbReference type="EMBL" id="QOQ88192.1"/>
    </source>
</evidence>
<sequence length="94" mass="10279">MQYAINNPNIQNSNAQNLNQNSSFLSSILPTNFSSTNFLQGAVVGALGTYLLTNENAQQAIFKSVVRVGKLLQAGSEEIKERFEDAKAEIEAEE</sequence>
<gene>
    <name evidence="1" type="ORF">IMC76_08215</name>
</gene>
<organism evidence="1 2">
    <name type="scientific">Campylobacter corcagiensis</name>
    <dbReference type="NCBI Taxonomy" id="1448857"/>
    <lineage>
        <taxon>Bacteria</taxon>
        <taxon>Pseudomonadati</taxon>
        <taxon>Campylobacterota</taxon>
        <taxon>Epsilonproteobacteria</taxon>
        <taxon>Campylobacterales</taxon>
        <taxon>Campylobacteraceae</taxon>
        <taxon>Campylobacter</taxon>
    </lineage>
</organism>
<protein>
    <submittedName>
        <fullName evidence="1">YtxH domain-containing protein</fullName>
    </submittedName>
</protein>
<proteinExistence type="predicted"/>
<evidence type="ECO:0000313" key="2">
    <source>
        <dbReference type="Proteomes" id="UP000594749"/>
    </source>
</evidence>